<gene>
    <name evidence="3" type="ORF">J7S20_01975</name>
</gene>
<sequence length="267" mass="28804">MKNVLLLVHDDEGQESRYQAALDLTRALGGHLTCVDVAIAPLLTDDYLSPSTGALLMANEMAHEQVNRAKIEARLSHEDVPWECVDAAGDLSGALERASRLADVIVVNAELKEFPHRQLSSVAGDLIVSSGKPVLAVPPEVVRFDPFGHAMVAWDGSAEADAALRAAIPILKLAKTVTLLEIEDGSVTVPAEEAAEYCSRHDIRPVLRRVTSPGQKASAAILAEVSSQYADYVVMGGFGRSRFVEKLFGGVTQQMFRHTPVPLFMAH</sequence>
<dbReference type="PANTHER" id="PTHR46268">
    <property type="entry name" value="STRESS RESPONSE PROTEIN NHAX"/>
    <property type="match status" value="1"/>
</dbReference>
<proteinExistence type="inferred from homology"/>
<dbReference type="SUPFAM" id="SSF52402">
    <property type="entry name" value="Adenine nucleotide alpha hydrolases-like"/>
    <property type="match status" value="2"/>
</dbReference>
<name>A0A8T4IG92_9SPHN</name>
<dbReference type="Proteomes" id="UP000676996">
    <property type="component" value="Unassembled WGS sequence"/>
</dbReference>
<dbReference type="Pfam" id="PF00582">
    <property type="entry name" value="Usp"/>
    <property type="match status" value="1"/>
</dbReference>
<keyword evidence="4" id="KW-1185">Reference proteome</keyword>
<feature type="domain" description="UspA" evidence="2">
    <location>
        <begin position="199"/>
        <end position="265"/>
    </location>
</feature>
<protein>
    <submittedName>
        <fullName evidence="3">Universal stress protein</fullName>
    </submittedName>
</protein>
<dbReference type="PRINTS" id="PR01438">
    <property type="entry name" value="UNVRSLSTRESS"/>
</dbReference>
<evidence type="ECO:0000313" key="3">
    <source>
        <dbReference type="EMBL" id="MBR0551269.1"/>
    </source>
</evidence>
<dbReference type="PANTHER" id="PTHR46268:SF15">
    <property type="entry name" value="UNIVERSAL STRESS PROTEIN HP_0031"/>
    <property type="match status" value="1"/>
</dbReference>
<dbReference type="InterPro" id="IPR006016">
    <property type="entry name" value="UspA"/>
</dbReference>
<dbReference type="EMBL" id="JAGRQC010000001">
    <property type="protein sequence ID" value="MBR0551269.1"/>
    <property type="molecule type" value="Genomic_DNA"/>
</dbReference>
<dbReference type="Gene3D" id="3.40.50.12370">
    <property type="match status" value="1"/>
</dbReference>
<comment type="similarity">
    <text evidence="1">Belongs to the universal stress protein A family.</text>
</comment>
<dbReference type="CDD" id="cd00293">
    <property type="entry name" value="USP-like"/>
    <property type="match status" value="1"/>
</dbReference>
<comment type="caution">
    <text evidence="3">The sequence shown here is derived from an EMBL/GenBank/DDBJ whole genome shotgun (WGS) entry which is preliminary data.</text>
</comment>
<evidence type="ECO:0000259" key="2">
    <source>
        <dbReference type="Pfam" id="PF00582"/>
    </source>
</evidence>
<organism evidence="3 4">
    <name type="scientific">Stakelama marina</name>
    <dbReference type="NCBI Taxonomy" id="2826939"/>
    <lineage>
        <taxon>Bacteria</taxon>
        <taxon>Pseudomonadati</taxon>
        <taxon>Pseudomonadota</taxon>
        <taxon>Alphaproteobacteria</taxon>
        <taxon>Sphingomonadales</taxon>
        <taxon>Sphingomonadaceae</taxon>
        <taxon>Stakelama</taxon>
    </lineage>
</organism>
<reference evidence="3" key="1">
    <citation type="submission" date="2021-04" db="EMBL/GenBank/DDBJ databases">
        <title>Ouciella asimina sp. nov., isolated from the surface seawater in the hydrothermal field of Okinawa Trough.</title>
        <authorList>
            <person name="Shuang W."/>
        </authorList>
    </citation>
    <scope>NUCLEOTIDE SEQUENCE</scope>
    <source>
        <strain evidence="3">LXI357</strain>
    </source>
</reference>
<dbReference type="InterPro" id="IPR006015">
    <property type="entry name" value="Universal_stress_UspA"/>
</dbReference>
<evidence type="ECO:0000256" key="1">
    <source>
        <dbReference type="ARBA" id="ARBA00008791"/>
    </source>
</evidence>
<accession>A0A8T4IG92</accession>
<dbReference type="AlphaFoldDB" id="A0A8T4IG92"/>
<dbReference type="RefSeq" id="WP_284052552.1">
    <property type="nucleotide sequence ID" value="NZ_JAGRQC010000001.1"/>
</dbReference>
<evidence type="ECO:0000313" key="4">
    <source>
        <dbReference type="Proteomes" id="UP000676996"/>
    </source>
</evidence>